<evidence type="ECO:0000259" key="4">
    <source>
        <dbReference type="PROSITE" id="PS00497"/>
    </source>
</evidence>
<dbReference type="GO" id="GO:0016491">
    <property type="term" value="F:oxidoreductase activity"/>
    <property type="evidence" value="ECO:0007669"/>
    <property type="project" value="InterPro"/>
</dbReference>
<dbReference type="InterPro" id="IPR008922">
    <property type="entry name" value="Di-copper_centre_dom_sf"/>
</dbReference>
<dbReference type="Gene3D" id="1.10.1280.10">
    <property type="entry name" value="Di-copper center containing domain from catechol oxidase"/>
    <property type="match status" value="1"/>
</dbReference>
<keyword evidence="7" id="KW-1185">Reference proteome</keyword>
<feature type="signal peptide" evidence="3">
    <location>
        <begin position="1"/>
        <end position="17"/>
    </location>
</feature>
<accession>A0A9D4FNI9</accession>
<organism evidence="6 7">
    <name type="scientific">Dreissena polymorpha</name>
    <name type="common">Zebra mussel</name>
    <name type="synonym">Mytilus polymorpha</name>
    <dbReference type="NCBI Taxonomy" id="45954"/>
    <lineage>
        <taxon>Eukaryota</taxon>
        <taxon>Metazoa</taxon>
        <taxon>Spiralia</taxon>
        <taxon>Lophotrochozoa</taxon>
        <taxon>Mollusca</taxon>
        <taxon>Bivalvia</taxon>
        <taxon>Autobranchia</taxon>
        <taxon>Heteroconchia</taxon>
        <taxon>Euheterodonta</taxon>
        <taxon>Imparidentia</taxon>
        <taxon>Neoheterodontei</taxon>
        <taxon>Myida</taxon>
        <taxon>Dreissenoidea</taxon>
        <taxon>Dreissenidae</taxon>
        <taxon>Dreissena</taxon>
    </lineage>
</organism>
<comment type="caution">
    <text evidence="6">The sequence shown here is derived from an EMBL/GenBank/DDBJ whole genome shotgun (WGS) entry which is preliminary data.</text>
</comment>
<dbReference type="EMBL" id="JAIWYP010000007">
    <property type="protein sequence ID" value="KAH3800443.1"/>
    <property type="molecule type" value="Genomic_DNA"/>
</dbReference>
<feature type="domain" description="Tyrosinase copper-binding" evidence="4">
    <location>
        <begin position="169"/>
        <end position="186"/>
    </location>
</feature>
<protein>
    <recommendedName>
        <fullName evidence="4 5">Tyrosinase copper-binding domain-containing protein</fullName>
    </recommendedName>
</protein>
<proteinExistence type="predicted"/>
<dbReference type="SUPFAM" id="SSF48056">
    <property type="entry name" value="Di-copper centre-containing domain"/>
    <property type="match status" value="1"/>
</dbReference>
<sequence length="651" mass="74062">MLIRWILVLFYISDARALIEQIPLPADIKACFDEQLHPTKSVGAVIFTRCVQRTLWKRQASKEVPPLGDDAMKWISGLVEMNHFNAIEATKDIHHSPLTDEIKKRVPRQAPEVEIPRQPRVRKEYRMLTDRERTLFHRAMNMLKADKSVSPNKYDAMGRLHYMSVARSHFGPNFLPFHRLLLVIMENALREKIPSVTIPYWDTTLDHELRDPRSSVLWTPEFLGQANGFIIDGPFANWETPTGPLLRYFGAAGTMMNWTYIHKAFRQDHLENISVPFALPENNIEEQHNQVHQWVGGQMSPPALAAFDPVFYLLHSYVDLLWEIFRGLQKRRGIDPTTDYPMDSAEIPPGQDYNASSGFGSLLVRHGLSDVFTDNIYKYERPPTCSLDHPDCGSPYIRCDTSGPEPKCVSASIFDIRPLFLANGLPMNGGSGIRHMRSARGNQNEAEFKKALDHVAEVACQDSNVNEKFVNAFVIDGKADRSQWSYIPIEIVHRNTHSNSSTVSVYDICAKDQISEKSNRVFVESNGLNYNGMFKQVAHFRKDVHTDSTITYVGIKKPGNRTLSEVLISAYDVCGRVCQPYCPVYAATSRPCTGAIKISRDFPAMFSDDVTSVINTVWREDAYGMPRVVHDELFIRFVCDTNVSFWPWGSL</sequence>
<dbReference type="GO" id="GO:0046872">
    <property type="term" value="F:metal ion binding"/>
    <property type="evidence" value="ECO:0007669"/>
    <property type="project" value="UniProtKB-KW"/>
</dbReference>
<evidence type="ECO:0000256" key="1">
    <source>
        <dbReference type="ARBA" id="ARBA00022723"/>
    </source>
</evidence>
<dbReference type="PROSITE" id="PS00498">
    <property type="entry name" value="TYROSINASE_2"/>
    <property type="match status" value="1"/>
</dbReference>
<keyword evidence="1" id="KW-0479">Metal-binding</keyword>
<dbReference type="InterPro" id="IPR050316">
    <property type="entry name" value="Tyrosinase/Hemocyanin"/>
</dbReference>
<dbReference type="PRINTS" id="PR00092">
    <property type="entry name" value="TYROSINASE"/>
</dbReference>
<keyword evidence="3" id="KW-0732">Signal</keyword>
<dbReference type="PANTHER" id="PTHR11474">
    <property type="entry name" value="TYROSINASE FAMILY MEMBER"/>
    <property type="match status" value="1"/>
</dbReference>
<dbReference type="AlphaFoldDB" id="A0A9D4FNI9"/>
<dbReference type="OrthoDB" id="6132182at2759"/>
<evidence type="ECO:0000313" key="7">
    <source>
        <dbReference type="Proteomes" id="UP000828390"/>
    </source>
</evidence>
<reference evidence="6" key="2">
    <citation type="submission" date="2020-11" db="EMBL/GenBank/DDBJ databases">
        <authorList>
            <person name="McCartney M.A."/>
            <person name="Auch B."/>
            <person name="Kono T."/>
            <person name="Mallez S."/>
            <person name="Becker A."/>
            <person name="Gohl D.M."/>
            <person name="Silverstein K.A.T."/>
            <person name="Koren S."/>
            <person name="Bechman K.B."/>
            <person name="Herman A."/>
            <person name="Abrahante J.E."/>
            <person name="Garbe J."/>
        </authorList>
    </citation>
    <scope>NUCLEOTIDE SEQUENCE</scope>
    <source>
        <strain evidence="6">Duluth1</strain>
        <tissue evidence="6">Whole animal</tissue>
    </source>
</reference>
<gene>
    <name evidence="6" type="ORF">DPMN_154076</name>
</gene>
<dbReference type="Proteomes" id="UP000828390">
    <property type="component" value="Unassembled WGS sequence"/>
</dbReference>
<reference evidence="6" key="1">
    <citation type="journal article" date="2019" name="bioRxiv">
        <title>The Genome of the Zebra Mussel, Dreissena polymorpha: A Resource for Invasive Species Research.</title>
        <authorList>
            <person name="McCartney M.A."/>
            <person name="Auch B."/>
            <person name="Kono T."/>
            <person name="Mallez S."/>
            <person name="Zhang Y."/>
            <person name="Obille A."/>
            <person name="Becker A."/>
            <person name="Abrahante J.E."/>
            <person name="Garbe J."/>
            <person name="Badalamenti J.P."/>
            <person name="Herman A."/>
            <person name="Mangelson H."/>
            <person name="Liachko I."/>
            <person name="Sullivan S."/>
            <person name="Sone E.D."/>
            <person name="Koren S."/>
            <person name="Silverstein K.A.T."/>
            <person name="Beckman K.B."/>
            <person name="Gohl D.M."/>
        </authorList>
    </citation>
    <scope>NUCLEOTIDE SEQUENCE</scope>
    <source>
        <strain evidence="6">Duluth1</strain>
        <tissue evidence="6">Whole animal</tissue>
    </source>
</reference>
<dbReference type="PANTHER" id="PTHR11474:SF126">
    <property type="entry name" value="TYROSINASE-LIKE PROTEIN TYR-1-RELATED"/>
    <property type="match status" value="1"/>
</dbReference>
<evidence type="ECO:0000313" key="6">
    <source>
        <dbReference type="EMBL" id="KAH3800443.1"/>
    </source>
</evidence>
<feature type="domain" description="Tyrosinase copper-binding" evidence="5">
    <location>
        <begin position="308"/>
        <end position="319"/>
    </location>
</feature>
<dbReference type="Pfam" id="PF00264">
    <property type="entry name" value="Tyrosinase"/>
    <property type="match status" value="1"/>
</dbReference>
<evidence type="ECO:0000256" key="3">
    <source>
        <dbReference type="SAM" id="SignalP"/>
    </source>
</evidence>
<evidence type="ECO:0000259" key="5">
    <source>
        <dbReference type="PROSITE" id="PS00498"/>
    </source>
</evidence>
<name>A0A9D4FNI9_DREPO</name>
<keyword evidence="2" id="KW-0186">Copper</keyword>
<dbReference type="InterPro" id="IPR002227">
    <property type="entry name" value="Tyrosinase_Cu-bd"/>
</dbReference>
<evidence type="ECO:0000256" key="2">
    <source>
        <dbReference type="ARBA" id="ARBA00023008"/>
    </source>
</evidence>
<feature type="chain" id="PRO_5038360574" description="Tyrosinase copper-binding domain-containing protein" evidence="3">
    <location>
        <begin position="18"/>
        <end position="651"/>
    </location>
</feature>
<dbReference type="PROSITE" id="PS00497">
    <property type="entry name" value="TYROSINASE_1"/>
    <property type="match status" value="1"/>
</dbReference>